<comment type="caution">
    <text evidence="1">The sequence shown here is derived from an EMBL/GenBank/DDBJ whole genome shotgun (WGS) entry which is preliminary data.</text>
</comment>
<dbReference type="EMBL" id="SZQA01000003">
    <property type="protein sequence ID" value="TKK90587.1"/>
    <property type="molecule type" value="Genomic_DNA"/>
</dbReference>
<organism evidence="1 2">
    <name type="scientific">Herbidospora galbida</name>
    <dbReference type="NCBI Taxonomy" id="2575442"/>
    <lineage>
        <taxon>Bacteria</taxon>
        <taxon>Bacillati</taxon>
        <taxon>Actinomycetota</taxon>
        <taxon>Actinomycetes</taxon>
        <taxon>Streptosporangiales</taxon>
        <taxon>Streptosporangiaceae</taxon>
        <taxon>Herbidospora</taxon>
    </lineage>
</organism>
<sequence>MGDARGERIDCDVLLAKLDSLYRKVGRPSYGRMVELAESMIRAETGEEWRSLSTSHLSNIMKGRFTLLPGWPLIRTIVTVLYKFGTMNGRMAASPQAISTLTREFAEVWDAVETRDAPARPVTRMPYVPGDILEQAPDEVRLPPVKSAAFRMPRAWGRIGASILRRAEQGDAVAAYQAAVLLACEATREEVTPAYRRLLLEAAAEWKKEATGTVAEALTLPLHGHGLLRAAGELAFRRPHPAKRNVIFIQAFLHVEAALQKTAAIGDESRR</sequence>
<dbReference type="OrthoDB" id="3519615at2"/>
<evidence type="ECO:0000313" key="1">
    <source>
        <dbReference type="EMBL" id="TKK90587.1"/>
    </source>
</evidence>
<dbReference type="RefSeq" id="WP_137246052.1">
    <property type="nucleotide sequence ID" value="NZ_SZQA01000003.1"/>
</dbReference>
<name>A0A4U3MQK7_9ACTN</name>
<evidence type="ECO:0000313" key="2">
    <source>
        <dbReference type="Proteomes" id="UP000308705"/>
    </source>
</evidence>
<protein>
    <submittedName>
        <fullName evidence="1">Uncharacterized protein</fullName>
    </submittedName>
</protein>
<dbReference type="AlphaFoldDB" id="A0A4U3MQK7"/>
<proteinExistence type="predicted"/>
<keyword evidence="2" id="KW-1185">Reference proteome</keyword>
<reference evidence="1 2" key="1">
    <citation type="submission" date="2019-04" db="EMBL/GenBank/DDBJ databases">
        <title>Herbidospora sp. NEAU-GS14.nov., a novel actinomycete isolated from soil.</title>
        <authorList>
            <person name="Han L."/>
        </authorList>
    </citation>
    <scope>NUCLEOTIDE SEQUENCE [LARGE SCALE GENOMIC DNA]</scope>
    <source>
        <strain evidence="1 2">NEAU-GS14</strain>
    </source>
</reference>
<accession>A0A4U3MQK7</accession>
<gene>
    <name evidence="1" type="ORF">FDA94_06240</name>
</gene>
<dbReference type="Proteomes" id="UP000308705">
    <property type="component" value="Unassembled WGS sequence"/>
</dbReference>